<evidence type="ECO:0000313" key="2">
    <source>
        <dbReference type="Proteomes" id="UP000701999"/>
    </source>
</evidence>
<gene>
    <name evidence="1" type="ORF">IB647_08510</name>
</gene>
<reference evidence="1 2" key="1">
    <citation type="submission" date="2020-09" db="EMBL/GenBank/DDBJ databases">
        <title>Development of specific Francisella tularensis PCR assay based on in-depth characterization of family Francisellaceae.</title>
        <authorList>
            <person name="Ohrman C."/>
            <person name="Sahl J."/>
            <person name="Sjodin A."/>
            <person name="Uneklint I."/>
            <person name="Ballard R."/>
            <person name="Karlsson L."/>
            <person name="Mcdonough R."/>
            <person name="Sundell D."/>
            <person name="Soria K."/>
            <person name="Brindeflk B."/>
            <person name="Vallesi A."/>
            <person name="Ramirez-Paredes J.G."/>
            <person name="Colquhoun D."/>
            <person name="Myrtennas K."/>
            <person name="Birdsell D."/>
            <person name="Johansson A."/>
            <person name="Wagner D."/>
            <person name="Forsman M."/>
        </authorList>
    </citation>
    <scope>NUCLEOTIDE SEQUENCE [LARGE SCALE GENOMIC DNA]</scope>
    <source>
        <strain evidence="1 2">FSC1140</strain>
    </source>
</reference>
<dbReference type="GeneID" id="93255052"/>
<organism evidence="1 2">
    <name type="scientific">Francisella noatunensis</name>
    <dbReference type="NCBI Taxonomy" id="657445"/>
    <lineage>
        <taxon>Bacteria</taxon>
        <taxon>Pseudomonadati</taxon>
        <taxon>Pseudomonadota</taxon>
        <taxon>Gammaproteobacteria</taxon>
        <taxon>Thiotrichales</taxon>
        <taxon>Francisellaceae</taxon>
        <taxon>Francisella</taxon>
    </lineage>
</organism>
<keyword evidence="2" id="KW-1185">Reference proteome</keyword>
<sequence length="58" mass="6237">MTIISYSQLSVSTRKHKHQCSFSERKPTALAAVVLVCASGHNYQSTISIQISGSVATI</sequence>
<name>A0A9Q2KXZ3_9GAMM</name>
<dbReference type="Proteomes" id="UP000701999">
    <property type="component" value="Unassembled WGS sequence"/>
</dbReference>
<accession>A0A9Q2KXZ3</accession>
<proteinExistence type="predicted"/>
<protein>
    <submittedName>
        <fullName evidence="1">Uncharacterized protein</fullName>
    </submittedName>
</protein>
<dbReference type="EMBL" id="JACVKN010000176">
    <property type="protein sequence ID" value="MBK2065629.1"/>
    <property type="molecule type" value="Genomic_DNA"/>
</dbReference>
<dbReference type="RefSeq" id="WP_159184367.1">
    <property type="nucleotide sequence ID" value="NZ_JACVJL010000093.1"/>
</dbReference>
<comment type="caution">
    <text evidence="1">The sequence shown here is derived from an EMBL/GenBank/DDBJ whole genome shotgun (WGS) entry which is preliminary data.</text>
</comment>
<dbReference type="AlphaFoldDB" id="A0A9Q2KXZ3"/>
<evidence type="ECO:0000313" key="1">
    <source>
        <dbReference type="EMBL" id="MBK2065629.1"/>
    </source>
</evidence>